<dbReference type="InterPro" id="IPR001865">
    <property type="entry name" value="Ribosomal_uS2"/>
</dbReference>
<dbReference type="Gene3D" id="3.40.50.10490">
    <property type="entry name" value="Glucose-6-phosphate isomerase like protein, domain 1"/>
    <property type="match status" value="1"/>
</dbReference>
<name>A0AAD9E5U3_9TELE</name>
<feature type="compositionally biased region" description="Acidic residues" evidence="9">
    <location>
        <begin position="238"/>
        <end position="249"/>
    </location>
</feature>
<feature type="compositionally biased region" description="Basic and acidic residues" evidence="9">
    <location>
        <begin position="1001"/>
        <end position="1025"/>
    </location>
</feature>
<evidence type="ECO:0000259" key="10">
    <source>
        <dbReference type="Pfam" id="PF15740"/>
    </source>
</evidence>
<proteinExistence type="inferred from homology"/>
<feature type="compositionally biased region" description="Basic and acidic residues" evidence="9">
    <location>
        <begin position="635"/>
        <end position="644"/>
    </location>
</feature>
<dbReference type="PANTHER" id="PTHR15724:SF0">
    <property type="entry name" value="PROTEIN PHOSPHATASE 1 REGULATORY SUBUNIT 26"/>
    <property type="match status" value="1"/>
</dbReference>
<sequence length="1362" mass="148017">MLRTASERRMFLKTVPPVVAVHSEWRPAKSFSLPLCFNESTSDSDSAGGTPIPHKVQMIIDSLRSTQSSDMSDGPRVSLDLPRSAGRRVKPCCPEAPASPRRPEADCGKLQAADLEASRSSDSDDSVDRGIEEAIQEYLKEKVDHKRNVDAPTSPVRGPKVQRMDPGIPDPSKEVAQSVPAKVLTASNHVQKGSRADQPLAASKIKKRPSKENPVQRAFPAKPSSDQMLPPLRIKEEEVPDSSSDDGIEEAIQRFQQEQRDHHEGPRRPKEAPDSSSDDGIEEAIWHYQREKRKEKSRRLLPKPRGKVSAPPAGPAAVQQFRKLPKKKSVRKSAAAEREVTHASPVGSAASHPLDAGSGGRDGPEDPRAELQARPALSINTTAELMCAEAILDISKTVMPAAFQPDPSGPAGTPAHFLACHPPQGAGRSDDSSVDSEDGIEQEIQKFLELKAKMHEQLPMLATGPPACAGTPAAARAPLKKKGEEDRSKMLRLSLSRKRKHKEENGRGERRETARYVFKEEPQPNPIGQDSSSTETSRTHSPIAVKHFKPKQNSPGSVNKEKGSGCGPASPPNAPRTLAGSERNHSSDKSSSLDSDEDLDAAIKDLLKTKRKVKKKARDVKFKARRSAKGTETPETSKKPKPAAEQKSVPPSKPGKPDREPANPTGRDRGAKARGLKPQRAAKKPRAPAQGAEAEQAKSEAAHQPPAAAESSSVDSDDSIEQEIRKFLAEKAKGSGAPAVAADGKEVTERGVKVEEQQTWVTPGTAEAGGGQGQAPSSGCAAGTLDEVRGSSADAGKEGLPVPEAPRVGAAAEPGQKEAQHQNLFLMKPENCSMGDIRDSPSAPLEVADLPSSLQNRNRIPLREVISVVCPSPPPTARPSLGAPSHVYTAAGGDRLPSATLESRTDSLYLYSRIKREQWDQMPRLLPSSPPPPSTARHLPSSAGLRFPHLPTNLSHLSCVPLPPALSQPRLGAGVVRLRRDQAAGIPPPARRTHPLQLRNGQEEWEKERGEGRGAESDQEQKCVDETDVESGEERRSAQQRTDKIQQPSSHRSLSTCIDPGVNEKILHAPLTQPDYFCLSELFTLKDLFEARVHMGHKKGCRHRLMEPYLFGCRLGVDIIDLEQTAEHLQRALNFTAHVAYRGGLVLFVSRQRQSSHLVERTAHDCGEYAHTRYWQGGLLTNAPIQYGAGVRLPDLIVFLSTLNNVFQTHVAVRDAAKMNIPTVGIVDSNCNPSLITYPVPGNDDTPVAMELYCWLFKMAINRAKDKRKQMELLKDAALHVSFGLRQRAQGVVICQHTVGEKRRAVRLCRQQALFGTPENKLASDSFPELGRCGDTLQCPAAQLGFVACARPVEYKVLSVAC</sequence>
<feature type="compositionally biased region" description="Basic and acidic residues" evidence="9">
    <location>
        <begin position="1032"/>
        <end position="1044"/>
    </location>
</feature>
<feature type="compositionally biased region" description="Basic and acidic residues" evidence="9">
    <location>
        <begin position="362"/>
        <end position="371"/>
    </location>
</feature>
<evidence type="ECO:0000256" key="1">
    <source>
        <dbReference type="ARBA" id="ARBA00004173"/>
    </source>
</evidence>
<dbReference type="SUPFAM" id="SSF52313">
    <property type="entry name" value="Ribosomal protein S2"/>
    <property type="match status" value="1"/>
</dbReference>
<feature type="compositionally biased region" description="Basic residues" evidence="9">
    <location>
        <begin position="609"/>
        <end position="628"/>
    </location>
</feature>
<feature type="domain" description="Protein phosphatase 1 regulatory subunit 26 N-terminal" evidence="10">
    <location>
        <begin position="270"/>
        <end position="735"/>
    </location>
</feature>
<comment type="function">
    <text evidence="6">Required for mitoribosome formation and stability, and mitochondrial translation.</text>
</comment>
<dbReference type="InterPro" id="IPR018130">
    <property type="entry name" value="Ribosomal_uS2_CS"/>
</dbReference>
<dbReference type="CDD" id="cd01425">
    <property type="entry name" value="RPS2"/>
    <property type="match status" value="1"/>
</dbReference>
<feature type="compositionally biased region" description="Basic and acidic residues" evidence="9">
    <location>
        <begin position="743"/>
        <end position="756"/>
    </location>
</feature>
<evidence type="ECO:0000256" key="4">
    <source>
        <dbReference type="ARBA" id="ARBA00023128"/>
    </source>
</evidence>
<dbReference type="InterPro" id="IPR023591">
    <property type="entry name" value="Ribosomal_uS2_flav_dom_sf"/>
</dbReference>
<dbReference type="InterPro" id="IPR026130">
    <property type="entry name" value="PPP1R26"/>
</dbReference>
<feature type="compositionally biased region" description="Basic and acidic residues" evidence="9">
    <location>
        <begin position="257"/>
        <end position="273"/>
    </location>
</feature>
<accession>A0AAD9E5U3</accession>
<evidence type="ECO:0000313" key="11">
    <source>
        <dbReference type="EMBL" id="KAK1803297.1"/>
    </source>
</evidence>
<evidence type="ECO:0000256" key="7">
    <source>
        <dbReference type="ARBA" id="ARBA00071390"/>
    </source>
</evidence>
<dbReference type="Pfam" id="PF15740">
    <property type="entry name" value="PPP1R26_N"/>
    <property type="match status" value="2"/>
</dbReference>
<evidence type="ECO:0000256" key="2">
    <source>
        <dbReference type="ARBA" id="ARBA00006242"/>
    </source>
</evidence>
<keyword evidence="3" id="KW-0689">Ribosomal protein</keyword>
<dbReference type="PRINTS" id="PR00395">
    <property type="entry name" value="RIBOSOMALS2"/>
</dbReference>
<comment type="caution">
    <text evidence="11">The sequence shown here is derived from an EMBL/GenBank/DDBJ whole genome shotgun (WGS) entry which is preliminary data.</text>
</comment>
<feature type="region of interest" description="Disordered" evidence="9">
    <location>
        <begin position="461"/>
        <end position="819"/>
    </location>
</feature>
<dbReference type="GO" id="GO:0004864">
    <property type="term" value="F:protein phosphatase inhibitor activity"/>
    <property type="evidence" value="ECO:0007669"/>
    <property type="project" value="InterPro"/>
</dbReference>
<dbReference type="Proteomes" id="UP001239994">
    <property type="component" value="Unassembled WGS sequence"/>
</dbReference>
<feature type="compositionally biased region" description="Polar residues" evidence="9">
    <location>
        <begin position="526"/>
        <end position="540"/>
    </location>
</feature>
<comment type="subcellular location">
    <subcellularLocation>
        <location evidence="1">Mitochondrion</location>
    </subcellularLocation>
</comment>
<evidence type="ECO:0000256" key="9">
    <source>
        <dbReference type="SAM" id="MobiDB-lite"/>
    </source>
</evidence>
<evidence type="ECO:0000256" key="5">
    <source>
        <dbReference type="ARBA" id="ARBA00023274"/>
    </source>
</evidence>
<dbReference type="PANTHER" id="PTHR15724">
    <property type="entry name" value="PROTEIN PHOSPHATASE 1 REGULATORY SUBUNIT 26"/>
    <property type="match status" value="1"/>
</dbReference>
<feature type="compositionally biased region" description="Basic and acidic residues" evidence="9">
    <location>
        <begin position="722"/>
        <end position="733"/>
    </location>
</feature>
<feature type="region of interest" description="Disordered" evidence="9">
    <location>
        <begin position="923"/>
        <end position="944"/>
    </location>
</feature>
<protein>
    <recommendedName>
        <fullName evidence="7">Small ribosomal subunit protein uS2m</fullName>
    </recommendedName>
    <alternativeName>
        <fullName evidence="8">28S ribosomal protein S2, mitochondrial</fullName>
    </alternativeName>
</protein>
<keyword evidence="4" id="KW-0496">Mitochondrion</keyword>
<dbReference type="InterPro" id="IPR005706">
    <property type="entry name" value="Ribosomal_uS2_bac/mit/plastid"/>
</dbReference>
<dbReference type="GO" id="GO:0005763">
    <property type="term" value="C:mitochondrial small ribosomal subunit"/>
    <property type="evidence" value="ECO:0007669"/>
    <property type="project" value="UniProtKB-ARBA"/>
</dbReference>
<feature type="compositionally biased region" description="Basic and acidic residues" evidence="9">
    <location>
        <begin position="284"/>
        <end position="294"/>
    </location>
</feature>
<dbReference type="GO" id="GO:0003735">
    <property type="term" value="F:structural constituent of ribosome"/>
    <property type="evidence" value="ECO:0007669"/>
    <property type="project" value="InterPro"/>
</dbReference>
<feature type="region of interest" description="Disordered" evidence="9">
    <location>
        <begin position="65"/>
        <end position="128"/>
    </location>
</feature>
<dbReference type="GO" id="GO:0006412">
    <property type="term" value="P:translation"/>
    <property type="evidence" value="ECO:0007669"/>
    <property type="project" value="InterPro"/>
</dbReference>
<feature type="region of interest" description="Disordered" evidence="9">
    <location>
        <begin position="142"/>
        <end position="375"/>
    </location>
</feature>
<feature type="region of interest" description="Disordered" evidence="9">
    <location>
        <begin position="983"/>
        <end position="1057"/>
    </location>
</feature>
<feature type="compositionally biased region" description="Low complexity" evidence="9">
    <location>
        <begin position="462"/>
        <end position="477"/>
    </location>
</feature>
<keyword evidence="12" id="KW-1185">Reference proteome</keyword>
<evidence type="ECO:0000313" key="12">
    <source>
        <dbReference type="Proteomes" id="UP001239994"/>
    </source>
</evidence>
<feature type="compositionally biased region" description="Basic and acidic residues" evidence="9">
    <location>
        <begin position="655"/>
        <end position="671"/>
    </location>
</feature>
<feature type="domain" description="Protein phosphatase 1 regulatory subunit 26 N-terminal" evidence="10">
    <location>
        <begin position="10"/>
        <end position="206"/>
    </location>
</feature>
<dbReference type="PROSITE" id="PS00962">
    <property type="entry name" value="RIBOSOMAL_S2_1"/>
    <property type="match status" value="1"/>
</dbReference>
<feature type="compositionally biased region" description="Basic and acidic residues" evidence="9">
    <location>
        <begin position="502"/>
        <end position="522"/>
    </location>
</feature>
<gene>
    <name evidence="11" type="ORF">P4O66_004082</name>
</gene>
<comment type="similarity">
    <text evidence="2">Belongs to the universal ribosomal protein uS2 family.</text>
</comment>
<dbReference type="GO" id="GO:0005743">
    <property type="term" value="C:mitochondrial inner membrane"/>
    <property type="evidence" value="ECO:0007669"/>
    <property type="project" value="UniProtKB-ARBA"/>
</dbReference>
<evidence type="ECO:0000256" key="6">
    <source>
        <dbReference type="ARBA" id="ARBA00059792"/>
    </source>
</evidence>
<evidence type="ECO:0000256" key="3">
    <source>
        <dbReference type="ARBA" id="ARBA00022980"/>
    </source>
</evidence>
<dbReference type="Pfam" id="PF00318">
    <property type="entry name" value="Ribosomal_S2"/>
    <property type="match status" value="2"/>
</dbReference>
<dbReference type="FunFam" id="3.40.50.10490:FF:000026">
    <property type="entry name" value="28S ribosomal protein S2, mitochondrial"/>
    <property type="match status" value="1"/>
</dbReference>
<dbReference type="HAMAP" id="MF_00291_B">
    <property type="entry name" value="Ribosomal_uS2_B"/>
    <property type="match status" value="1"/>
</dbReference>
<feature type="compositionally biased region" description="Basic and acidic residues" evidence="9">
    <location>
        <begin position="116"/>
        <end position="128"/>
    </location>
</feature>
<keyword evidence="5" id="KW-0687">Ribonucleoprotein</keyword>
<dbReference type="EMBL" id="JAROKS010000005">
    <property type="protein sequence ID" value="KAK1803297.1"/>
    <property type="molecule type" value="Genomic_DNA"/>
</dbReference>
<feature type="compositionally biased region" description="Low complexity" evidence="9">
    <location>
        <begin position="774"/>
        <end position="783"/>
    </location>
</feature>
<reference evidence="11" key="1">
    <citation type="submission" date="2023-03" db="EMBL/GenBank/DDBJ databases">
        <title>Electrophorus voltai genome.</title>
        <authorList>
            <person name="Bian C."/>
        </authorList>
    </citation>
    <scope>NUCLEOTIDE SEQUENCE</scope>
    <source>
        <strain evidence="11">CB-2022</strain>
        <tissue evidence="11">Muscle</tissue>
    </source>
</reference>
<feature type="compositionally biased region" description="Polar residues" evidence="9">
    <location>
        <begin position="1045"/>
        <end position="1056"/>
    </location>
</feature>
<feature type="compositionally biased region" description="Basic residues" evidence="9">
    <location>
        <begin position="295"/>
        <end position="306"/>
    </location>
</feature>
<organism evidence="11 12">
    <name type="scientific">Electrophorus voltai</name>
    <dbReference type="NCBI Taxonomy" id="2609070"/>
    <lineage>
        <taxon>Eukaryota</taxon>
        <taxon>Metazoa</taxon>
        <taxon>Chordata</taxon>
        <taxon>Craniata</taxon>
        <taxon>Vertebrata</taxon>
        <taxon>Euteleostomi</taxon>
        <taxon>Actinopterygii</taxon>
        <taxon>Neopterygii</taxon>
        <taxon>Teleostei</taxon>
        <taxon>Ostariophysi</taxon>
        <taxon>Gymnotiformes</taxon>
        <taxon>Gymnotoidei</taxon>
        <taxon>Gymnotidae</taxon>
        <taxon>Electrophorus</taxon>
    </lineage>
</organism>
<evidence type="ECO:0000256" key="8">
    <source>
        <dbReference type="ARBA" id="ARBA00083109"/>
    </source>
</evidence>
<feature type="compositionally biased region" description="Basic residues" evidence="9">
    <location>
        <begin position="672"/>
        <end position="686"/>
    </location>
</feature>
<dbReference type="InterPro" id="IPR031474">
    <property type="entry name" value="PPP1R26_N"/>
</dbReference>